<dbReference type="PROSITE" id="PS50123">
    <property type="entry name" value="CHER"/>
    <property type="match status" value="1"/>
</dbReference>
<reference evidence="7" key="1">
    <citation type="journal article" date="2006" name="Nature">
        <title>Deciphering the evolution and metabolism of an anammox bacterium from a community genome.</title>
        <authorList>
            <person name="Strous M."/>
            <person name="Pelletier E."/>
            <person name="Mangenot S."/>
            <person name="Rattei T."/>
            <person name="Lehner A."/>
            <person name="Taylor M.W."/>
            <person name="Horn M."/>
            <person name="Daims H."/>
            <person name="Bartol-Mavel D."/>
            <person name="Wincker P."/>
            <person name="Barbe V."/>
            <person name="Fonknechten N."/>
            <person name="Vallenet D."/>
            <person name="Segurens B."/>
            <person name="Schenowitz-Truong C."/>
            <person name="Medigue C."/>
            <person name="Collingro A."/>
            <person name="Snel B."/>
            <person name="Dutilh B.E."/>
            <person name="OpDenCamp H.J.M."/>
            <person name="vanDerDrift C."/>
            <person name="Cirpus I."/>
            <person name="vanDePas-Schoonen K.T."/>
            <person name="Harhangi H.R."/>
            <person name="vanNiftrik L."/>
            <person name="Schmid M."/>
            <person name="Keltjens J."/>
            <person name="vanDeVossenberg J."/>
            <person name="Kartal B."/>
            <person name="Meier H."/>
            <person name="Frishman D."/>
            <person name="Huynen M.A."/>
            <person name="Mewes H."/>
            <person name="Weissenbach J."/>
            <person name="Jetten M.S.M."/>
            <person name="Wagner M."/>
            <person name="LePaslier D."/>
        </authorList>
    </citation>
    <scope>NUCLEOTIDE SEQUENCE</scope>
</reference>
<dbReference type="GO" id="GO:0032259">
    <property type="term" value="P:methylation"/>
    <property type="evidence" value="ECO:0007669"/>
    <property type="project" value="UniProtKB-KW"/>
</dbReference>
<accession>Q1PXN4</accession>
<evidence type="ECO:0000256" key="5">
    <source>
        <dbReference type="ARBA" id="ARBA00022691"/>
    </source>
</evidence>
<dbReference type="InterPro" id="IPR036804">
    <property type="entry name" value="CheR_N_sf"/>
</dbReference>
<evidence type="ECO:0000313" key="7">
    <source>
        <dbReference type="EMBL" id="CAJ71992.1"/>
    </source>
</evidence>
<evidence type="ECO:0000256" key="4">
    <source>
        <dbReference type="ARBA" id="ARBA00022679"/>
    </source>
</evidence>
<name>Q1PXN4_KUEST</name>
<dbReference type="Gene3D" id="1.10.155.10">
    <property type="entry name" value="Chemotaxis receptor methyltransferase CheR, N-terminal domain"/>
    <property type="match status" value="1"/>
</dbReference>
<sequence length="287" mass="34037">MEIDLTDQEFALFQKLIYDESGINLSPAKKELLKSRLAKRLRTLSLKSFREYHTYVTERDVTGKEMIHMIDCISTNLTEFFREIAHFNFLSEKLLPALLKKKKKMKEKKLRVWSAGCSTGEEPYSLSMVFNERIEQIDKWDVKILATDLSTRVLEKAKKGLYHKDRLKSINAQWLQTYFKKGSDNFEDYYQVKDVLKNIIVFRRFNLMEQTFPFKGQFDFIFCRNVMIYFNKQTQTELISKYYKHLAPEGHLFIGHSESLAGTNSKFNYVIPTVYQKLESTVFYSRH</sequence>
<reference evidence="7" key="2">
    <citation type="submission" date="2006-01" db="EMBL/GenBank/DDBJ databases">
        <authorList>
            <person name="Genoscope"/>
        </authorList>
    </citation>
    <scope>NUCLEOTIDE SEQUENCE</scope>
</reference>
<feature type="domain" description="CheR-type methyltransferase" evidence="6">
    <location>
        <begin position="1"/>
        <end position="280"/>
    </location>
</feature>
<dbReference type="PIRSF" id="PIRSF000410">
    <property type="entry name" value="CheR"/>
    <property type="match status" value="1"/>
</dbReference>
<dbReference type="EC" id="2.1.1.80" evidence="2"/>
<dbReference type="InterPro" id="IPR022642">
    <property type="entry name" value="CheR_C"/>
</dbReference>
<gene>
    <name evidence="7" type="primary">cheR</name>
    <name evidence="7" type="ORF">kustc1247</name>
</gene>
<dbReference type="RefSeq" id="WP_169704176.1">
    <property type="nucleotide sequence ID" value="NZ_OCTL01000130.1"/>
</dbReference>
<dbReference type="PANTHER" id="PTHR24422:SF19">
    <property type="entry name" value="CHEMOTAXIS PROTEIN METHYLTRANSFERASE"/>
    <property type="match status" value="1"/>
</dbReference>
<protein>
    <recommendedName>
        <fullName evidence="2">protein-glutamate O-methyltransferase</fullName>
        <ecNumber evidence="2">2.1.1.80</ecNumber>
    </recommendedName>
</protein>
<dbReference type="CDD" id="cd02440">
    <property type="entry name" value="AdoMet_MTases"/>
    <property type="match status" value="1"/>
</dbReference>
<dbReference type="Gene3D" id="3.40.50.150">
    <property type="entry name" value="Vaccinia Virus protein VP39"/>
    <property type="match status" value="1"/>
</dbReference>
<dbReference type="PRINTS" id="PR00996">
    <property type="entry name" value="CHERMTFRASE"/>
</dbReference>
<keyword evidence="3 7" id="KW-0489">Methyltransferase</keyword>
<dbReference type="Pfam" id="PF01739">
    <property type="entry name" value="CheR"/>
    <property type="match status" value="1"/>
</dbReference>
<dbReference type="InterPro" id="IPR026024">
    <property type="entry name" value="Chemotaxis_MeTrfase_CheR"/>
</dbReference>
<dbReference type="Pfam" id="PF03705">
    <property type="entry name" value="CheR_N"/>
    <property type="match status" value="1"/>
</dbReference>
<dbReference type="PANTHER" id="PTHR24422">
    <property type="entry name" value="CHEMOTAXIS PROTEIN METHYLTRANSFERASE"/>
    <property type="match status" value="1"/>
</dbReference>
<dbReference type="InterPro" id="IPR000780">
    <property type="entry name" value="CheR_MeTrfase"/>
</dbReference>
<proteinExistence type="predicted"/>
<comment type="catalytic activity">
    <reaction evidence="1">
        <text>L-glutamyl-[protein] + S-adenosyl-L-methionine = [protein]-L-glutamate 5-O-methyl ester + S-adenosyl-L-homocysteine</text>
        <dbReference type="Rhea" id="RHEA:24452"/>
        <dbReference type="Rhea" id="RHEA-COMP:10208"/>
        <dbReference type="Rhea" id="RHEA-COMP:10311"/>
        <dbReference type="ChEBI" id="CHEBI:29973"/>
        <dbReference type="ChEBI" id="CHEBI:57856"/>
        <dbReference type="ChEBI" id="CHEBI:59789"/>
        <dbReference type="ChEBI" id="CHEBI:82795"/>
        <dbReference type="EC" id="2.1.1.80"/>
    </reaction>
</comment>
<dbReference type="AlphaFoldDB" id="Q1PXN4"/>
<dbReference type="EMBL" id="CT573073">
    <property type="protein sequence ID" value="CAJ71992.1"/>
    <property type="molecule type" value="Genomic_DNA"/>
</dbReference>
<dbReference type="InterPro" id="IPR050903">
    <property type="entry name" value="Bact_Chemotaxis_MeTrfase"/>
</dbReference>
<dbReference type="InterPro" id="IPR022641">
    <property type="entry name" value="CheR_N"/>
</dbReference>
<keyword evidence="4 7" id="KW-0808">Transferase</keyword>
<dbReference type="GO" id="GO:0008983">
    <property type="term" value="F:protein-glutamate O-methyltransferase activity"/>
    <property type="evidence" value="ECO:0007669"/>
    <property type="project" value="UniProtKB-EC"/>
</dbReference>
<organism evidence="7">
    <name type="scientific">Kuenenia stuttgartiensis</name>
    <dbReference type="NCBI Taxonomy" id="174633"/>
    <lineage>
        <taxon>Bacteria</taxon>
        <taxon>Pseudomonadati</taxon>
        <taxon>Planctomycetota</taxon>
        <taxon>Candidatus Brocadiia</taxon>
        <taxon>Candidatus Brocadiales</taxon>
        <taxon>Candidatus Brocadiaceae</taxon>
        <taxon>Candidatus Kuenenia</taxon>
    </lineage>
</organism>
<dbReference type="SMART" id="SM00138">
    <property type="entry name" value="MeTrc"/>
    <property type="match status" value="1"/>
</dbReference>
<dbReference type="SUPFAM" id="SSF47757">
    <property type="entry name" value="Chemotaxis receptor methyltransferase CheR, N-terminal domain"/>
    <property type="match status" value="1"/>
</dbReference>
<evidence type="ECO:0000256" key="3">
    <source>
        <dbReference type="ARBA" id="ARBA00022603"/>
    </source>
</evidence>
<keyword evidence="5" id="KW-0949">S-adenosyl-L-methionine</keyword>
<dbReference type="SUPFAM" id="SSF53335">
    <property type="entry name" value="S-adenosyl-L-methionine-dependent methyltransferases"/>
    <property type="match status" value="1"/>
</dbReference>
<evidence type="ECO:0000256" key="1">
    <source>
        <dbReference type="ARBA" id="ARBA00001541"/>
    </source>
</evidence>
<dbReference type="InterPro" id="IPR029063">
    <property type="entry name" value="SAM-dependent_MTases_sf"/>
</dbReference>
<evidence type="ECO:0000259" key="6">
    <source>
        <dbReference type="PROSITE" id="PS50123"/>
    </source>
</evidence>
<evidence type="ECO:0000256" key="2">
    <source>
        <dbReference type="ARBA" id="ARBA00012534"/>
    </source>
</evidence>